<name>A0A9D1CKJ6_9FIRM</name>
<dbReference type="InterPro" id="IPR003762">
    <property type="entry name" value="Lara_isomerase"/>
</dbReference>
<dbReference type="Pfam" id="PF11762">
    <property type="entry name" value="Arabinose_Iso_C"/>
    <property type="match status" value="1"/>
</dbReference>
<protein>
    <submittedName>
        <fullName evidence="8">Arabinose isomerase</fullName>
    </submittedName>
</protein>
<dbReference type="InterPro" id="IPR024664">
    <property type="entry name" value="Ara_Isoase_C"/>
</dbReference>
<comment type="caution">
    <text evidence="8">The sequence shown here is derived from an EMBL/GenBank/DDBJ whole genome shotgun (WGS) entry which is preliminary data.</text>
</comment>
<evidence type="ECO:0000313" key="8">
    <source>
        <dbReference type="EMBL" id="HIQ63784.1"/>
    </source>
</evidence>
<keyword evidence="5" id="KW-0119">Carbohydrate metabolism</keyword>
<dbReference type="EMBL" id="DVFI01000124">
    <property type="protein sequence ID" value="HIQ63784.1"/>
    <property type="molecule type" value="Genomic_DNA"/>
</dbReference>
<evidence type="ECO:0000256" key="4">
    <source>
        <dbReference type="ARBA" id="ARBA00023235"/>
    </source>
</evidence>
<dbReference type="GO" id="GO:0019569">
    <property type="term" value="P:L-arabinose catabolic process to D-xylulose 5-phosphate"/>
    <property type="evidence" value="ECO:0007669"/>
    <property type="project" value="TreeGrafter"/>
</dbReference>
<sequence length="465" mass="51460">MKLQTKPRLGVLALMLEGYEPLFPGITARQHAYVEEVIASLDGVADFVFPRVALNQADIESLVVQYNAQDLDGILILLLSYSQGQYLVRAVQRNALPLALALVQPDETVGDDFEELELTVNQGIHGSQDNANCLMRAGVPCAYFAGSRKNGELAAFVGDFATVAHTLRAMRRMRIGVIGRLAGMGDVVTDDMAVYRKLGPEFRYDSIGTVRRLCAEVSDTHIAQRIEYERTLFDIDPRMPPERHAESVRMYLGIKAYLEQGGYAGYTMHFEEFGADGRFVHLPFLAASNLMAEGYGYAAEGDATCAMLMAVMIRLCGRANFSEMYMMDLAREAILMCHAGEGNWAMARKDRKPFLMDRVFGEGGLDNPPTPIFAQEPGPAAVMSLAHVGGERFRLVYAPGEVLDKGDLRRCDMPYLFFQPGSGVRACVTAWLEQGGTHHEVIVQGDPIARVRLWCRLAGIEFVRV</sequence>
<keyword evidence="2" id="KW-0054">Arabinose catabolism</keyword>
<evidence type="ECO:0000256" key="2">
    <source>
        <dbReference type="ARBA" id="ARBA00022935"/>
    </source>
</evidence>
<dbReference type="SUPFAM" id="SSF53743">
    <property type="entry name" value="FucI/AraA N-terminal and middle domains"/>
    <property type="match status" value="1"/>
</dbReference>
<feature type="domain" description="L-arabinose isomerase C-terminal" evidence="6">
    <location>
        <begin position="319"/>
        <end position="461"/>
    </location>
</feature>
<evidence type="ECO:0000259" key="7">
    <source>
        <dbReference type="Pfam" id="PF24856"/>
    </source>
</evidence>
<dbReference type="GO" id="GO:0005829">
    <property type="term" value="C:cytosol"/>
    <property type="evidence" value="ECO:0007669"/>
    <property type="project" value="TreeGrafter"/>
</dbReference>
<dbReference type="InterPro" id="IPR038583">
    <property type="entry name" value="AraA_N_sf"/>
</dbReference>
<evidence type="ECO:0000313" key="9">
    <source>
        <dbReference type="Proteomes" id="UP000886819"/>
    </source>
</evidence>
<keyword evidence="4 8" id="KW-0413">Isomerase</keyword>
<dbReference type="GO" id="GO:0008733">
    <property type="term" value="F:L-arabinose isomerase activity"/>
    <property type="evidence" value="ECO:0007669"/>
    <property type="project" value="InterPro"/>
</dbReference>
<dbReference type="AlphaFoldDB" id="A0A9D1CKJ6"/>
<proteinExistence type="predicted"/>
<reference evidence="8" key="2">
    <citation type="journal article" date="2021" name="PeerJ">
        <title>Extensive microbial diversity within the chicken gut microbiome revealed by metagenomics and culture.</title>
        <authorList>
            <person name="Gilroy R."/>
            <person name="Ravi A."/>
            <person name="Getino M."/>
            <person name="Pursley I."/>
            <person name="Horton D.L."/>
            <person name="Alikhan N.F."/>
            <person name="Baker D."/>
            <person name="Gharbi K."/>
            <person name="Hall N."/>
            <person name="Watson M."/>
            <person name="Adriaenssens E.M."/>
            <person name="Foster-Nyarko E."/>
            <person name="Jarju S."/>
            <person name="Secka A."/>
            <person name="Antonio M."/>
            <person name="Oren A."/>
            <person name="Chaudhuri R.R."/>
            <person name="La Ragione R."/>
            <person name="Hildebrand F."/>
            <person name="Pallen M.J."/>
        </authorList>
    </citation>
    <scope>NUCLEOTIDE SEQUENCE</scope>
    <source>
        <strain evidence="8">ChiHile30-977</strain>
    </source>
</reference>
<keyword evidence="1" id="KW-0479">Metal-binding</keyword>
<dbReference type="GO" id="GO:0046872">
    <property type="term" value="F:metal ion binding"/>
    <property type="evidence" value="ECO:0007669"/>
    <property type="project" value="UniProtKB-KW"/>
</dbReference>
<dbReference type="PANTHER" id="PTHR38464:SF1">
    <property type="entry name" value="L-ARABINOSE ISOMERASE"/>
    <property type="match status" value="1"/>
</dbReference>
<reference evidence="8" key="1">
    <citation type="submission" date="2020-10" db="EMBL/GenBank/DDBJ databases">
        <authorList>
            <person name="Gilroy R."/>
        </authorList>
    </citation>
    <scope>NUCLEOTIDE SEQUENCE</scope>
    <source>
        <strain evidence="8">ChiHile30-977</strain>
    </source>
</reference>
<dbReference type="PANTHER" id="PTHR38464">
    <property type="entry name" value="L-ARABINOSE ISOMERASE"/>
    <property type="match status" value="1"/>
</dbReference>
<evidence type="ECO:0000256" key="5">
    <source>
        <dbReference type="ARBA" id="ARBA00023277"/>
    </source>
</evidence>
<dbReference type="SUPFAM" id="SSF50443">
    <property type="entry name" value="FucI/AraA C-terminal domain-like"/>
    <property type="match status" value="1"/>
</dbReference>
<dbReference type="InterPro" id="IPR009015">
    <property type="entry name" value="Fucose_isomerase_N/cen_sf"/>
</dbReference>
<gene>
    <name evidence="8" type="ORF">IAA66_09420</name>
</gene>
<organism evidence="8 9">
    <name type="scientific">Candidatus Avichristensenella intestinipullorum</name>
    <dbReference type="NCBI Taxonomy" id="2840693"/>
    <lineage>
        <taxon>Bacteria</taxon>
        <taxon>Bacillati</taxon>
        <taxon>Bacillota</taxon>
        <taxon>Clostridia</taxon>
        <taxon>Candidatus Avichristensenella</taxon>
    </lineage>
</organism>
<evidence type="ECO:0000259" key="6">
    <source>
        <dbReference type="Pfam" id="PF11762"/>
    </source>
</evidence>
<dbReference type="InterPro" id="IPR055390">
    <property type="entry name" value="AraA_central"/>
</dbReference>
<keyword evidence="3" id="KW-0464">Manganese</keyword>
<evidence type="ECO:0000256" key="3">
    <source>
        <dbReference type="ARBA" id="ARBA00023211"/>
    </source>
</evidence>
<evidence type="ECO:0000256" key="1">
    <source>
        <dbReference type="ARBA" id="ARBA00022723"/>
    </source>
</evidence>
<dbReference type="InterPro" id="IPR004216">
    <property type="entry name" value="Fuc/Ara_isomerase_C"/>
</dbReference>
<dbReference type="Proteomes" id="UP000886819">
    <property type="component" value="Unassembled WGS sequence"/>
</dbReference>
<accession>A0A9D1CKJ6</accession>
<feature type="domain" description="L-arabinose isomerase central" evidence="7">
    <location>
        <begin position="192"/>
        <end position="313"/>
    </location>
</feature>
<dbReference type="PIRSF" id="PIRSF001478">
    <property type="entry name" value="L-ara_isomerase"/>
    <property type="match status" value="1"/>
</dbReference>
<dbReference type="Pfam" id="PF24856">
    <property type="entry name" value="AraA_central"/>
    <property type="match status" value="1"/>
</dbReference>
<dbReference type="Gene3D" id="3.40.50.10940">
    <property type="match status" value="1"/>
</dbReference>